<accession>A0A8R1HSS1</accession>
<dbReference type="Proteomes" id="UP000005237">
    <property type="component" value="Unassembled WGS sequence"/>
</dbReference>
<dbReference type="EnsemblMetazoa" id="CJA06126b.1">
    <property type="protein sequence ID" value="CJA06126b.1"/>
    <property type="gene ID" value="WBGene00125330"/>
</dbReference>
<keyword evidence="3 6" id="KW-1133">Transmembrane helix</keyword>
<evidence type="ECO:0000313" key="8">
    <source>
        <dbReference type="EnsemblMetazoa" id="CJA06126b.1"/>
    </source>
</evidence>
<dbReference type="PROSITE" id="PS50262">
    <property type="entry name" value="G_PROTEIN_RECEP_F1_2"/>
    <property type="match status" value="1"/>
</dbReference>
<feature type="transmembrane region" description="Helical" evidence="6">
    <location>
        <begin position="110"/>
        <end position="138"/>
    </location>
</feature>
<dbReference type="PANTHER" id="PTHR46895:SF3">
    <property type="entry name" value="G-PROTEIN COUPLED RECEPTOR F59B2.13-RELATED"/>
    <property type="match status" value="1"/>
</dbReference>
<dbReference type="GO" id="GO:0008528">
    <property type="term" value="F:G protein-coupled peptide receptor activity"/>
    <property type="evidence" value="ECO:0007669"/>
    <property type="project" value="InterPro"/>
</dbReference>
<dbReference type="Gene3D" id="1.20.1070.10">
    <property type="entry name" value="Rhodopsin 7-helix transmembrane proteins"/>
    <property type="match status" value="1"/>
</dbReference>
<sequence length="408" mass="45799">MPTNSTSMPPKLATDICLTDRQMSLSVNSTEGVLIGAIIPILVLFGISGNILNLTVLLAPNLRTRSNQLLACLAVADIVSLIVILPHSMAHYEIFETALWFRRFYGKYKYQIIAMTNWSIATATWLVFVICLERLIIIKYPLSVRKQAKLFTPLNVVSIIVLTTFLLTSYNHVSHECAEKLFCNGTQYHVACVSIDADRWFRNEPNPNSQFMRSLVRYAPQVNAIFVVLIPVVLVIIFNVMLILTLRQRQKLFAPSKSIRGDSQYGQQAKTEHKVTITVTAIVTCFTITQFAICTILVVLGKALNFVLFCLSSASFRQRLLMQTKQGILRKSTRTVSMVTSSTVVVDSLADSRKRSRTQMEMAERRTSASSLMVGGNRADKTHRANSSQSMVGERMPLKEFRRGTSFV</sequence>
<dbReference type="InterPro" id="IPR017452">
    <property type="entry name" value="GPCR_Rhodpsn_7TM"/>
</dbReference>
<feature type="transmembrane region" description="Helical" evidence="6">
    <location>
        <begin position="69"/>
        <end position="90"/>
    </location>
</feature>
<dbReference type="AlphaFoldDB" id="A0A8R1HSS1"/>
<feature type="transmembrane region" description="Helical" evidence="6">
    <location>
        <begin position="224"/>
        <end position="246"/>
    </location>
</feature>
<evidence type="ECO:0000256" key="1">
    <source>
        <dbReference type="ARBA" id="ARBA00004370"/>
    </source>
</evidence>
<dbReference type="CDD" id="cd14978">
    <property type="entry name" value="7tmA_FMRFamide_R-like"/>
    <property type="match status" value="1"/>
</dbReference>
<protein>
    <submittedName>
        <fullName evidence="8">G_PROTEIN_RECEP_F1_2 domain-containing protein</fullName>
    </submittedName>
</protein>
<feature type="transmembrane region" description="Helical" evidence="6">
    <location>
        <begin position="275"/>
        <end position="300"/>
    </location>
</feature>
<evidence type="ECO:0000313" key="9">
    <source>
        <dbReference type="Proteomes" id="UP000005237"/>
    </source>
</evidence>
<comment type="subcellular location">
    <subcellularLocation>
        <location evidence="1">Membrane</location>
    </subcellularLocation>
</comment>
<reference evidence="8" key="2">
    <citation type="submission" date="2022-06" db="UniProtKB">
        <authorList>
            <consortium name="EnsemblMetazoa"/>
        </authorList>
    </citation>
    <scope>IDENTIFICATION</scope>
    <source>
        <strain evidence="8">DF5081</strain>
    </source>
</reference>
<dbReference type="PANTHER" id="PTHR46895">
    <property type="entry name" value="PROTEIN CBG20548-RELATED"/>
    <property type="match status" value="1"/>
</dbReference>
<evidence type="ECO:0000256" key="4">
    <source>
        <dbReference type="ARBA" id="ARBA00023136"/>
    </source>
</evidence>
<feature type="region of interest" description="Disordered" evidence="5">
    <location>
        <begin position="368"/>
        <end position="391"/>
    </location>
</feature>
<evidence type="ECO:0000256" key="6">
    <source>
        <dbReference type="SAM" id="Phobius"/>
    </source>
</evidence>
<dbReference type="Pfam" id="PF10324">
    <property type="entry name" value="7TM_GPCR_Srw"/>
    <property type="match status" value="1"/>
</dbReference>
<dbReference type="InterPro" id="IPR019427">
    <property type="entry name" value="7TM_GPCR_serpentine_rcpt_Srw"/>
</dbReference>
<organism evidence="8 9">
    <name type="scientific">Caenorhabditis japonica</name>
    <dbReference type="NCBI Taxonomy" id="281687"/>
    <lineage>
        <taxon>Eukaryota</taxon>
        <taxon>Metazoa</taxon>
        <taxon>Ecdysozoa</taxon>
        <taxon>Nematoda</taxon>
        <taxon>Chromadorea</taxon>
        <taxon>Rhabditida</taxon>
        <taxon>Rhabditina</taxon>
        <taxon>Rhabditomorpha</taxon>
        <taxon>Rhabditoidea</taxon>
        <taxon>Rhabditidae</taxon>
        <taxon>Peloderinae</taxon>
        <taxon>Caenorhabditis</taxon>
    </lineage>
</organism>
<keyword evidence="9" id="KW-1185">Reference proteome</keyword>
<reference evidence="9" key="1">
    <citation type="submission" date="2010-08" db="EMBL/GenBank/DDBJ databases">
        <authorList>
            <consortium name="Caenorhabditis japonica Sequencing Consortium"/>
            <person name="Wilson R.K."/>
        </authorList>
    </citation>
    <scope>NUCLEOTIDE SEQUENCE [LARGE SCALE GENOMIC DNA]</scope>
    <source>
        <strain evidence="9">DF5081</strain>
    </source>
</reference>
<dbReference type="GO" id="GO:0016020">
    <property type="term" value="C:membrane"/>
    <property type="evidence" value="ECO:0007669"/>
    <property type="project" value="UniProtKB-SubCell"/>
</dbReference>
<dbReference type="InterPro" id="IPR000276">
    <property type="entry name" value="GPCR_Rhodpsn"/>
</dbReference>
<proteinExistence type="predicted"/>
<dbReference type="PRINTS" id="PR00237">
    <property type="entry name" value="GPCRRHODOPSN"/>
</dbReference>
<dbReference type="SUPFAM" id="SSF81321">
    <property type="entry name" value="Family A G protein-coupled receptor-like"/>
    <property type="match status" value="1"/>
</dbReference>
<keyword evidence="4 6" id="KW-0472">Membrane</keyword>
<feature type="transmembrane region" description="Helical" evidence="6">
    <location>
        <begin position="33"/>
        <end position="57"/>
    </location>
</feature>
<evidence type="ECO:0000259" key="7">
    <source>
        <dbReference type="PROSITE" id="PS50262"/>
    </source>
</evidence>
<feature type="transmembrane region" description="Helical" evidence="6">
    <location>
        <begin position="150"/>
        <end position="170"/>
    </location>
</feature>
<name>A0A8R1HSS1_CAEJA</name>
<evidence type="ECO:0000256" key="3">
    <source>
        <dbReference type="ARBA" id="ARBA00022989"/>
    </source>
</evidence>
<keyword evidence="2 6" id="KW-0812">Transmembrane</keyword>
<evidence type="ECO:0000256" key="5">
    <source>
        <dbReference type="SAM" id="MobiDB-lite"/>
    </source>
</evidence>
<feature type="domain" description="G-protein coupled receptors family 1 profile" evidence="7">
    <location>
        <begin position="49"/>
        <end position="288"/>
    </location>
</feature>
<evidence type="ECO:0000256" key="2">
    <source>
        <dbReference type="ARBA" id="ARBA00022692"/>
    </source>
</evidence>